<feature type="transmembrane region" description="Helical" evidence="11">
    <location>
        <begin position="167"/>
        <end position="190"/>
    </location>
</feature>
<evidence type="ECO:0000256" key="8">
    <source>
        <dbReference type="ARBA" id="ARBA00023136"/>
    </source>
</evidence>
<evidence type="ECO:0000256" key="5">
    <source>
        <dbReference type="ARBA" id="ARBA00022618"/>
    </source>
</evidence>
<sequence length="303" mass="33830">MFHYLRNHIQAFFRAIIRVKSNWPSSIIMILVIGITLCLPATGFLLVENASKLSSKIEYEAEISIFLNKSISQDQIDFIQSALEQSPAVKKVNFEPKIKAWEKLQEKLKINSLDAGISENPLPDAFFVTLNTLDSNIVDSLYNDIKVLEGVKEVIIDSGWLKKLRSLLYLIKAGLLVLGALLAMVLTVVIGNTIRLQTLTHQKEIEVSRLIGATDSFILRPFIYTGIFYGIGGSFVTIGLLTIIIELFNRIAFKFESIFGGLIIFSNLTPSKYIFLAIFATALGILASYFSASRSIRTIKNVD</sequence>
<organism evidence="14 15">
    <name type="scientific">Methylophilales bacterium HTCC2181</name>
    <dbReference type="NCBI Taxonomy" id="383631"/>
    <lineage>
        <taxon>Bacteria</taxon>
        <taxon>Pseudomonadati</taxon>
        <taxon>Pseudomonadota</taxon>
        <taxon>Betaproteobacteria</taxon>
        <taxon>Nitrosomonadales</taxon>
        <taxon>OM43 clade</taxon>
    </lineage>
</organism>
<evidence type="ECO:0000256" key="9">
    <source>
        <dbReference type="ARBA" id="ARBA00023306"/>
    </source>
</evidence>
<dbReference type="PIRSF" id="PIRSF003097">
    <property type="entry name" value="FtsX"/>
    <property type="match status" value="1"/>
</dbReference>
<accession>A0P5Y4</accession>
<evidence type="ECO:0000256" key="1">
    <source>
        <dbReference type="ARBA" id="ARBA00004651"/>
    </source>
</evidence>
<gene>
    <name evidence="14" type="ORF">MB2181_02685</name>
</gene>
<comment type="caution">
    <text evidence="14">The sequence shown here is derived from an EMBL/GenBank/DDBJ whole genome shotgun (WGS) entry which is preliminary data.</text>
</comment>
<evidence type="ECO:0000256" key="2">
    <source>
        <dbReference type="ARBA" id="ARBA00007379"/>
    </source>
</evidence>
<name>A0P5Y4_9PROT</name>
<dbReference type="Pfam" id="PF18075">
    <property type="entry name" value="FtsX_ECD"/>
    <property type="match status" value="1"/>
</dbReference>
<comment type="function">
    <text evidence="10">Part of the ABC transporter FtsEX involved in cellular division.</text>
</comment>
<evidence type="ECO:0000256" key="3">
    <source>
        <dbReference type="ARBA" id="ARBA00021907"/>
    </source>
</evidence>
<reference evidence="14 15" key="1">
    <citation type="submission" date="2006-11" db="EMBL/GenBank/DDBJ databases">
        <authorList>
            <person name="Giovannoni S."/>
            <person name="Vergin K."/>
            <person name="Ferriera S."/>
            <person name="Johnson J."/>
            <person name="Kravitz S."/>
            <person name="Beeson K."/>
            <person name="Sutton G."/>
            <person name="Rogers Y.-H."/>
            <person name="Friedman R."/>
            <person name="Frazier M."/>
            <person name="Venter J.C."/>
        </authorList>
    </citation>
    <scope>NUCLEOTIDE SEQUENCE [LARGE SCALE GENOMIC DNA]</scope>
    <source>
        <strain evidence="14 15">HTCC2181</strain>
    </source>
</reference>
<keyword evidence="15" id="KW-1185">Reference proteome</keyword>
<feature type="domain" description="ABC3 transporter permease C-terminal" evidence="12">
    <location>
        <begin position="177"/>
        <end position="297"/>
    </location>
</feature>
<keyword evidence="10" id="KW-0997">Cell inner membrane</keyword>
<feature type="domain" description="FtsX extracellular" evidence="13">
    <location>
        <begin position="62"/>
        <end position="154"/>
    </location>
</feature>
<feature type="transmembrane region" description="Helical" evidence="11">
    <location>
        <begin position="222"/>
        <end position="244"/>
    </location>
</feature>
<comment type="similarity">
    <text evidence="2 10">Belongs to the ABC-4 integral membrane protein family. FtsX subfamily.</text>
</comment>
<proteinExistence type="inferred from homology"/>
<evidence type="ECO:0000256" key="4">
    <source>
        <dbReference type="ARBA" id="ARBA00022475"/>
    </source>
</evidence>
<keyword evidence="8 10" id="KW-0472">Membrane</keyword>
<protein>
    <recommendedName>
        <fullName evidence="3 10">Cell division protein FtsX</fullName>
    </recommendedName>
</protein>
<keyword evidence="7 11" id="KW-1133">Transmembrane helix</keyword>
<dbReference type="Gene3D" id="3.30.70.3040">
    <property type="match status" value="1"/>
</dbReference>
<feature type="transmembrane region" description="Helical" evidence="11">
    <location>
        <begin position="274"/>
        <end position="292"/>
    </location>
</feature>
<evidence type="ECO:0000313" key="15">
    <source>
        <dbReference type="Proteomes" id="UP000054262"/>
    </source>
</evidence>
<dbReference type="GO" id="GO:0051301">
    <property type="term" value="P:cell division"/>
    <property type="evidence" value="ECO:0007669"/>
    <property type="project" value="UniProtKB-KW"/>
</dbReference>
<comment type="subcellular location">
    <subcellularLocation>
        <location evidence="10">Cell inner membrane</location>
    </subcellularLocation>
    <subcellularLocation>
        <location evidence="1">Cell membrane</location>
        <topology evidence="1">Multi-pass membrane protein</topology>
    </subcellularLocation>
</comment>
<dbReference type="InterPro" id="IPR003838">
    <property type="entry name" value="ABC3_permease_C"/>
</dbReference>
<dbReference type="GO" id="GO:0005886">
    <property type="term" value="C:plasma membrane"/>
    <property type="evidence" value="ECO:0007669"/>
    <property type="project" value="UniProtKB-SubCell"/>
</dbReference>
<evidence type="ECO:0000256" key="11">
    <source>
        <dbReference type="SAM" id="Phobius"/>
    </source>
</evidence>
<evidence type="ECO:0000256" key="7">
    <source>
        <dbReference type="ARBA" id="ARBA00022989"/>
    </source>
</evidence>
<evidence type="ECO:0000259" key="12">
    <source>
        <dbReference type="Pfam" id="PF02687"/>
    </source>
</evidence>
<dbReference type="OrthoDB" id="9813411at2"/>
<evidence type="ECO:0000256" key="6">
    <source>
        <dbReference type="ARBA" id="ARBA00022692"/>
    </source>
</evidence>
<dbReference type="PANTHER" id="PTHR47755">
    <property type="entry name" value="CELL DIVISION PROTEIN FTSX"/>
    <property type="match status" value="1"/>
</dbReference>
<dbReference type="Proteomes" id="UP000054262">
    <property type="component" value="Unassembled WGS sequence"/>
</dbReference>
<dbReference type="AlphaFoldDB" id="A0P5Y4"/>
<dbReference type="InterPro" id="IPR040690">
    <property type="entry name" value="FtsX_ECD"/>
</dbReference>
<feature type="transmembrane region" description="Helical" evidence="11">
    <location>
        <begin position="27"/>
        <end position="47"/>
    </location>
</feature>
<evidence type="ECO:0000259" key="13">
    <source>
        <dbReference type="Pfam" id="PF18075"/>
    </source>
</evidence>
<dbReference type="InterPro" id="IPR004513">
    <property type="entry name" value="FtsX"/>
</dbReference>
<feature type="transmembrane region" description="Helical" evidence="11">
    <location>
        <begin position="251"/>
        <end position="268"/>
    </location>
</feature>
<evidence type="ECO:0000313" key="14">
    <source>
        <dbReference type="EMBL" id="EAV46944.1"/>
    </source>
</evidence>
<dbReference type="GO" id="GO:0032153">
    <property type="term" value="C:cell division site"/>
    <property type="evidence" value="ECO:0007669"/>
    <property type="project" value="TreeGrafter"/>
</dbReference>
<dbReference type="PANTHER" id="PTHR47755:SF1">
    <property type="entry name" value="CELL DIVISION PROTEIN FTSX"/>
    <property type="match status" value="1"/>
</dbReference>
<dbReference type="Pfam" id="PF02687">
    <property type="entry name" value="FtsX"/>
    <property type="match status" value="1"/>
</dbReference>
<keyword evidence="9 10" id="KW-0131">Cell cycle</keyword>
<keyword evidence="6 11" id="KW-0812">Transmembrane</keyword>
<keyword evidence="4 10" id="KW-1003">Cell membrane</keyword>
<evidence type="ECO:0000256" key="10">
    <source>
        <dbReference type="PIRNR" id="PIRNR003097"/>
    </source>
</evidence>
<keyword evidence="5 10" id="KW-0132">Cell division</keyword>
<dbReference type="EMBL" id="AAUX01000001">
    <property type="protein sequence ID" value="EAV46944.1"/>
    <property type="molecule type" value="Genomic_DNA"/>
</dbReference>